<dbReference type="EMBL" id="CAXAMN010004446">
    <property type="protein sequence ID" value="CAK9009350.1"/>
    <property type="molecule type" value="Genomic_DNA"/>
</dbReference>
<organism evidence="2 3">
    <name type="scientific">Durusdinium trenchii</name>
    <dbReference type="NCBI Taxonomy" id="1381693"/>
    <lineage>
        <taxon>Eukaryota</taxon>
        <taxon>Sar</taxon>
        <taxon>Alveolata</taxon>
        <taxon>Dinophyceae</taxon>
        <taxon>Suessiales</taxon>
        <taxon>Symbiodiniaceae</taxon>
        <taxon>Durusdinium</taxon>
    </lineage>
</organism>
<evidence type="ECO:0000313" key="2">
    <source>
        <dbReference type="EMBL" id="CAK9009350.1"/>
    </source>
</evidence>
<evidence type="ECO:0000256" key="1">
    <source>
        <dbReference type="SAM" id="MobiDB-lite"/>
    </source>
</evidence>
<comment type="caution">
    <text evidence="2">The sequence shown here is derived from an EMBL/GenBank/DDBJ whole genome shotgun (WGS) entry which is preliminary data.</text>
</comment>
<gene>
    <name evidence="2" type="ORF">CCMP2556_LOCUS9629</name>
</gene>
<protein>
    <submittedName>
        <fullName evidence="2">Uncharacterized protein</fullName>
    </submittedName>
</protein>
<keyword evidence="3" id="KW-1185">Reference proteome</keyword>
<proteinExistence type="predicted"/>
<feature type="region of interest" description="Disordered" evidence="1">
    <location>
        <begin position="90"/>
        <end position="112"/>
    </location>
</feature>
<feature type="compositionally biased region" description="Basic and acidic residues" evidence="1">
    <location>
        <begin position="90"/>
        <end position="109"/>
    </location>
</feature>
<evidence type="ECO:0000313" key="3">
    <source>
        <dbReference type="Proteomes" id="UP001642484"/>
    </source>
</evidence>
<reference evidence="2 3" key="1">
    <citation type="submission" date="2024-02" db="EMBL/GenBank/DDBJ databases">
        <authorList>
            <person name="Chen Y."/>
            <person name="Shah S."/>
            <person name="Dougan E. K."/>
            <person name="Thang M."/>
            <person name="Chan C."/>
        </authorList>
    </citation>
    <scope>NUCLEOTIDE SEQUENCE [LARGE SCALE GENOMIC DNA]</scope>
</reference>
<sequence length="281" mass="31421">MTSGNPIRKVVSMMEKMADKIEDEAKKEADQYDKFECYCKKTIAELDENIRQAETNPVSQADIDKKKSEIAGLQQELKTLKEDRIAEEETLKSAEMQRGKEHESFVKEVTEEEEVVQGIDAATTALKGGEPTAFLQQTNKVSRVAHAVEANLHMTSDAKQRVSAFLANKGTESPDMVVGMLSVIKDDTNKEIKVETDTEEKAVDNFHEVETAKKTEISTLLNTFERKMKTIGEKQVEVVNLKRELADQGDSIADDKKMLAELKKSCTKKAMGFLGPDGERD</sequence>
<accession>A0ABP0J4T6</accession>
<name>A0ABP0J4T6_9DINO</name>
<dbReference type="Proteomes" id="UP001642484">
    <property type="component" value="Unassembled WGS sequence"/>
</dbReference>